<dbReference type="PIRSF" id="PIRSF015283">
    <property type="entry name" value="Regulatory_RpfE"/>
    <property type="match status" value="1"/>
</dbReference>
<evidence type="ECO:0008006" key="3">
    <source>
        <dbReference type="Google" id="ProtNLM"/>
    </source>
</evidence>
<dbReference type="InterPro" id="IPR016631">
    <property type="entry name" value="Regulatory_RpfE"/>
</dbReference>
<dbReference type="AlphaFoldDB" id="A0A7W8D5F5"/>
<proteinExistence type="predicted"/>
<evidence type="ECO:0000313" key="1">
    <source>
        <dbReference type="EMBL" id="MBB5208255.1"/>
    </source>
</evidence>
<dbReference type="RefSeq" id="WP_183960795.1">
    <property type="nucleotide sequence ID" value="NZ_JACHHP010000003.1"/>
</dbReference>
<reference evidence="1 2" key="1">
    <citation type="submission" date="2020-08" db="EMBL/GenBank/DDBJ databases">
        <title>Genomic Encyclopedia of Type Strains, Phase IV (KMG-IV): sequencing the most valuable type-strain genomes for metagenomic binning, comparative biology and taxonomic classification.</title>
        <authorList>
            <person name="Goeker M."/>
        </authorList>
    </citation>
    <scope>NUCLEOTIDE SEQUENCE [LARGE SCALE GENOMIC DNA]</scope>
    <source>
        <strain evidence="1 2">DSM 24163</strain>
    </source>
</reference>
<keyword evidence="2" id="KW-1185">Reference proteome</keyword>
<comment type="caution">
    <text evidence="1">The sequence shown here is derived from an EMBL/GenBank/DDBJ whole genome shotgun (WGS) entry which is preliminary data.</text>
</comment>
<name>A0A7W8D5F5_9GAMM</name>
<dbReference type="Proteomes" id="UP000521199">
    <property type="component" value="Unassembled WGS sequence"/>
</dbReference>
<protein>
    <recommendedName>
        <fullName evidence="3">Phosphoglycerate mutase</fullName>
    </recommendedName>
</protein>
<dbReference type="EMBL" id="JACHHP010000003">
    <property type="protein sequence ID" value="MBB5208255.1"/>
    <property type="molecule type" value="Genomic_DNA"/>
</dbReference>
<accession>A0A7W8D5F5</accession>
<evidence type="ECO:0000313" key="2">
    <source>
        <dbReference type="Proteomes" id="UP000521199"/>
    </source>
</evidence>
<sequence>MPLLLLPERRRLGGDPSSAPTLQRLLARGDSSTVPDGAAAQMHAAFDIVPRHLSPAALSREHDARDAALNAWLRADPGHVRADMGMGRLLACGDLGLTPDEVEALLKPLRPLFGDEGFPISAPHPGRWYLMLPREVQLPAFAAPDAVLGDDLYNHLPQGEPGRRWRRLLNEAQVILHNHPVNAARAAQGRVTVNTLWFWGGGTLPGSVRSAWTTLHSGDPVLRALAGLAAMSVADLDTGDGDRADAGVVEVGHIDAGTMLDLRDVRDRAALERRWLAPLFAQQRRGRLDTIELLFADGLRVRYAPAHRWRFWRRPPATPS</sequence>
<organism evidence="1 2">
    <name type="scientific">Chiayiivirga flava</name>
    <dbReference type="NCBI Taxonomy" id="659595"/>
    <lineage>
        <taxon>Bacteria</taxon>
        <taxon>Pseudomonadati</taxon>
        <taxon>Pseudomonadota</taxon>
        <taxon>Gammaproteobacteria</taxon>
        <taxon>Lysobacterales</taxon>
        <taxon>Lysobacteraceae</taxon>
        <taxon>Chiayiivirga</taxon>
    </lineage>
</organism>
<gene>
    <name evidence="1" type="ORF">HNQ52_001797</name>
</gene>